<feature type="compositionally biased region" description="Pro residues" evidence="1">
    <location>
        <begin position="1"/>
        <end position="12"/>
    </location>
</feature>
<evidence type="ECO:0000259" key="4">
    <source>
        <dbReference type="Pfam" id="PF19040"/>
    </source>
</evidence>
<dbReference type="AlphaFoldDB" id="A0A9X3PFJ0"/>
<dbReference type="GO" id="GO:0016787">
    <property type="term" value="F:hydrolase activity"/>
    <property type="evidence" value="ECO:0007669"/>
    <property type="project" value="UniProtKB-KW"/>
</dbReference>
<protein>
    <submittedName>
        <fullName evidence="5">SGNH hydrolase domain-containing protein</fullName>
    </submittedName>
</protein>
<feature type="region of interest" description="Disordered" evidence="1">
    <location>
        <begin position="1"/>
        <end position="92"/>
    </location>
</feature>
<feature type="transmembrane region" description="Helical" evidence="2">
    <location>
        <begin position="327"/>
        <end position="346"/>
    </location>
</feature>
<dbReference type="Pfam" id="PF01757">
    <property type="entry name" value="Acyl_transf_3"/>
    <property type="match status" value="1"/>
</dbReference>
<dbReference type="GO" id="GO:0016747">
    <property type="term" value="F:acyltransferase activity, transferring groups other than amino-acyl groups"/>
    <property type="evidence" value="ECO:0007669"/>
    <property type="project" value="InterPro"/>
</dbReference>
<feature type="transmembrane region" description="Helical" evidence="2">
    <location>
        <begin position="421"/>
        <end position="442"/>
    </location>
</feature>
<keyword evidence="5" id="KW-0378">Hydrolase</keyword>
<sequence>MTSPQAPRPPHNAAPGPGVNEETLHLPTTTAGMTAQAPGAPRMAPPSGPIPGAQRTAPSPYPQRPAFRAPAPPSPSDTGGHPRPVAAPPEQPPAVRWEGVGFRPDIQGLRAVAVVLVLLGHAGFSFFKGGYVGVDVFFVLSGFLITSLLVKEMHDTGTISLSGFFSRRARRILPAAGAVVAATVVGSWLWFPVTRVGDIMQDAFTVIVYIVNYRFIAEQTEYLNADQSPSPFQQFWSLAVEEQFYFVWPLLLIGVLLLAKRVPRKAVGFAVAAISVVFALSLIASIAITETNPTAAYYAAHTRVWELAAGALLALTLPTWRKVPKATAAVLGLIGIAAVLVSAVLYSEATPFPGYTAMLPVLGTMMVLVAGTATGENPASRLLSTAPFQFFGKISYSLYLWHWPILILGPLAIGVGVEPSLTLNIILLASAVGVAQVSYACIETPVRKAKFLGLQPVYGILSGVACSLVALFVVIAFSTVYSKVPEAEETVALDDIEQVQDLSSLEQGLKEGLQTTSIPENMVPSLTGAEFDKPEPYNNGCHLGFEETSWPDHCEFGDTESDTVVVLIGDSHAGHWFPALDQIAEERGWKLLTRTKSSCTPVSATMMQDGVEYTECDEAREAAFAEIDEINPYLVVIGTTTAGGMAGVDGDDERMQRWLDGWEETIGRVQGEAEHVVSIGDTPWGEESIPECLAVNEDSVQECTIDQDDGIQAAERRQAGMDLQQELGVTVVEPTGWFCVDGKCPVIVDGMMVYRDKHHISTPYMRSIASLLAEQLPQ</sequence>
<comment type="caution">
    <text evidence="5">The sequence shown here is derived from an EMBL/GenBank/DDBJ whole genome shotgun (WGS) entry which is preliminary data.</text>
</comment>
<evidence type="ECO:0000313" key="5">
    <source>
        <dbReference type="EMBL" id="MDA1362543.1"/>
    </source>
</evidence>
<dbReference type="InterPro" id="IPR050879">
    <property type="entry name" value="Acyltransferase_3"/>
</dbReference>
<dbReference type="PANTHER" id="PTHR23028">
    <property type="entry name" value="ACETYLTRANSFERASE"/>
    <property type="match status" value="1"/>
</dbReference>
<reference evidence="5" key="1">
    <citation type="submission" date="2022-12" db="EMBL/GenBank/DDBJ databases">
        <title>Gycomyces niveus sp.nov.,a novel actinomycete isolated from soil in Shouguan.</title>
        <authorList>
            <person name="Yang X."/>
        </authorList>
    </citation>
    <scope>NUCLEOTIDE SEQUENCE</scope>
    <source>
        <strain evidence="5">NEAU-A15</strain>
    </source>
</reference>
<dbReference type="GO" id="GO:0009103">
    <property type="term" value="P:lipopolysaccharide biosynthetic process"/>
    <property type="evidence" value="ECO:0007669"/>
    <property type="project" value="TreeGrafter"/>
</dbReference>
<feature type="transmembrane region" description="Helical" evidence="2">
    <location>
        <begin position="295"/>
        <end position="315"/>
    </location>
</feature>
<keyword evidence="2" id="KW-0472">Membrane</keyword>
<feature type="domain" description="Acyltransferase 3" evidence="3">
    <location>
        <begin position="105"/>
        <end position="434"/>
    </location>
</feature>
<feature type="domain" description="SGNH" evidence="4">
    <location>
        <begin position="541"/>
        <end position="773"/>
    </location>
</feature>
<name>A0A9X3PFJ0_9ACTN</name>
<dbReference type="PANTHER" id="PTHR23028:SF53">
    <property type="entry name" value="ACYL_TRANSF_3 DOMAIN-CONTAINING PROTEIN"/>
    <property type="match status" value="1"/>
</dbReference>
<keyword evidence="6" id="KW-1185">Reference proteome</keyword>
<organism evidence="5 6">
    <name type="scientific">Glycomyces luteolus</name>
    <dbReference type="NCBI Taxonomy" id="2670330"/>
    <lineage>
        <taxon>Bacteria</taxon>
        <taxon>Bacillati</taxon>
        <taxon>Actinomycetota</taxon>
        <taxon>Actinomycetes</taxon>
        <taxon>Glycomycetales</taxon>
        <taxon>Glycomycetaceae</taxon>
        <taxon>Glycomyces</taxon>
    </lineage>
</organism>
<evidence type="ECO:0000259" key="3">
    <source>
        <dbReference type="Pfam" id="PF01757"/>
    </source>
</evidence>
<dbReference type="Proteomes" id="UP001146067">
    <property type="component" value="Unassembled WGS sequence"/>
</dbReference>
<feature type="transmembrane region" description="Helical" evidence="2">
    <location>
        <begin position="454"/>
        <end position="477"/>
    </location>
</feature>
<feature type="transmembrane region" description="Helical" evidence="2">
    <location>
        <begin position="243"/>
        <end position="259"/>
    </location>
</feature>
<feature type="transmembrane region" description="Helical" evidence="2">
    <location>
        <begin position="171"/>
        <end position="191"/>
    </location>
</feature>
<feature type="transmembrane region" description="Helical" evidence="2">
    <location>
        <begin position="396"/>
        <end position="415"/>
    </location>
</feature>
<keyword evidence="2" id="KW-0812">Transmembrane</keyword>
<keyword evidence="2" id="KW-1133">Transmembrane helix</keyword>
<feature type="transmembrane region" description="Helical" evidence="2">
    <location>
        <begin position="352"/>
        <end position="375"/>
    </location>
</feature>
<accession>A0A9X3PFJ0</accession>
<dbReference type="InterPro" id="IPR002656">
    <property type="entry name" value="Acyl_transf_3_dom"/>
</dbReference>
<evidence type="ECO:0000313" key="6">
    <source>
        <dbReference type="Proteomes" id="UP001146067"/>
    </source>
</evidence>
<feature type="transmembrane region" description="Helical" evidence="2">
    <location>
        <begin position="266"/>
        <end position="289"/>
    </location>
</feature>
<dbReference type="InterPro" id="IPR043968">
    <property type="entry name" value="SGNH"/>
</dbReference>
<gene>
    <name evidence="5" type="ORF">O1R50_23170</name>
</gene>
<dbReference type="GO" id="GO:0016020">
    <property type="term" value="C:membrane"/>
    <property type="evidence" value="ECO:0007669"/>
    <property type="project" value="TreeGrafter"/>
</dbReference>
<feature type="transmembrane region" description="Helical" evidence="2">
    <location>
        <begin position="130"/>
        <end position="150"/>
    </location>
</feature>
<evidence type="ECO:0000256" key="2">
    <source>
        <dbReference type="SAM" id="Phobius"/>
    </source>
</evidence>
<dbReference type="RefSeq" id="WP_270112633.1">
    <property type="nucleotide sequence ID" value="NZ_JAPZVP010000025.1"/>
</dbReference>
<proteinExistence type="predicted"/>
<dbReference type="EMBL" id="JAPZVP010000025">
    <property type="protein sequence ID" value="MDA1362543.1"/>
    <property type="molecule type" value="Genomic_DNA"/>
</dbReference>
<dbReference type="Pfam" id="PF19040">
    <property type="entry name" value="SGNH"/>
    <property type="match status" value="1"/>
</dbReference>
<evidence type="ECO:0000256" key="1">
    <source>
        <dbReference type="SAM" id="MobiDB-lite"/>
    </source>
</evidence>